<protein>
    <submittedName>
        <fullName evidence="2">Crp/Fnr family transcriptional regulator</fullName>
    </submittedName>
</protein>
<gene>
    <name evidence="2" type="ORF">EHQ58_12430</name>
</gene>
<name>A0A4R9JY81_9LEPT</name>
<evidence type="ECO:0000313" key="3">
    <source>
        <dbReference type="Proteomes" id="UP000297693"/>
    </source>
</evidence>
<comment type="caution">
    <text evidence="2">The sequence shown here is derived from an EMBL/GenBank/DDBJ whole genome shotgun (WGS) entry which is preliminary data.</text>
</comment>
<evidence type="ECO:0000259" key="1">
    <source>
        <dbReference type="Pfam" id="PF00027"/>
    </source>
</evidence>
<sequence>MESLLTAIDKILKLAPEIQETLSSKTKIRHLKKKEILLKPNECIHSIYFINHGLLRGFFYQKRKDITTWFSLEGEITTSISSLITGKPSLEGIEALEECELGEISRHDLNLLYESFPEFNKLGRLLMELYYIESEERAVHFQFKTAKERYTYFLIKYSHSFHRIPLTHIASYLGITKETLSRIRS</sequence>
<dbReference type="Pfam" id="PF00027">
    <property type="entry name" value="cNMP_binding"/>
    <property type="match status" value="1"/>
</dbReference>
<proteinExistence type="predicted"/>
<organism evidence="2 3">
    <name type="scientific">Leptospira ognonensis</name>
    <dbReference type="NCBI Taxonomy" id="2484945"/>
    <lineage>
        <taxon>Bacteria</taxon>
        <taxon>Pseudomonadati</taxon>
        <taxon>Spirochaetota</taxon>
        <taxon>Spirochaetia</taxon>
        <taxon>Leptospirales</taxon>
        <taxon>Leptospiraceae</taxon>
        <taxon>Leptospira</taxon>
    </lineage>
</organism>
<dbReference type="RefSeq" id="WP_135624198.1">
    <property type="nucleotide sequence ID" value="NZ_RQGD01000034.1"/>
</dbReference>
<dbReference type="Proteomes" id="UP000297693">
    <property type="component" value="Unassembled WGS sequence"/>
</dbReference>
<dbReference type="InterPro" id="IPR014710">
    <property type="entry name" value="RmlC-like_jellyroll"/>
</dbReference>
<dbReference type="EMBL" id="RQGD01000034">
    <property type="protein sequence ID" value="TGL58180.1"/>
    <property type="molecule type" value="Genomic_DNA"/>
</dbReference>
<evidence type="ECO:0000313" key="2">
    <source>
        <dbReference type="EMBL" id="TGL58180.1"/>
    </source>
</evidence>
<dbReference type="Gene3D" id="2.60.120.10">
    <property type="entry name" value="Jelly Rolls"/>
    <property type="match status" value="1"/>
</dbReference>
<dbReference type="AlphaFoldDB" id="A0A4R9JY81"/>
<reference evidence="2" key="1">
    <citation type="journal article" date="2019" name="PLoS Negl. Trop. Dis.">
        <title>Revisiting the worldwide diversity of Leptospira species in the environment.</title>
        <authorList>
            <person name="Vincent A.T."/>
            <person name="Schiettekatte O."/>
            <person name="Bourhy P."/>
            <person name="Veyrier F.J."/>
            <person name="Picardeau M."/>
        </authorList>
    </citation>
    <scope>NUCLEOTIDE SEQUENCE [LARGE SCALE GENOMIC DNA]</scope>
    <source>
        <strain evidence="2">201702476</strain>
    </source>
</reference>
<dbReference type="CDD" id="cd00038">
    <property type="entry name" value="CAP_ED"/>
    <property type="match status" value="1"/>
</dbReference>
<keyword evidence="3" id="KW-1185">Reference proteome</keyword>
<accession>A0A4R9JY81</accession>
<dbReference type="InterPro" id="IPR018490">
    <property type="entry name" value="cNMP-bd_dom_sf"/>
</dbReference>
<dbReference type="SUPFAM" id="SSF51206">
    <property type="entry name" value="cAMP-binding domain-like"/>
    <property type="match status" value="1"/>
</dbReference>
<dbReference type="InterPro" id="IPR000595">
    <property type="entry name" value="cNMP-bd_dom"/>
</dbReference>
<feature type="domain" description="Cyclic nucleotide-binding" evidence="1">
    <location>
        <begin position="29"/>
        <end position="114"/>
    </location>
</feature>
<dbReference type="OrthoDB" id="9798104at2"/>